<protein>
    <submittedName>
        <fullName evidence="1">Uncharacterized protein</fullName>
    </submittedName>
</protein>
<organism evidence="1 2">
    <name type="scientific">Heterodera schachtii</name>
    <name type="common">Sugarbeet cyst nematode worm</name>
    <name type="synonym">Tylenchus schachtii</name>
    <dbReference type="NCBI Taxonomy" id="97005"/>
    <lineage>
        <taxon>Eukaryota</taxon>
        <taxon>Metazoa</taxon>
        <taxon>Ecdysozoa</taxon>
        <taxon>Nematoda</taxon>
        <taxon>Chromadorea</taxon>
        <taxon>Rhabditida</taxon>
        <taxon>Tylenchina</taxon>
        <taxon>Tylenchomorpha</taxon>
        <taxon>Tylenchoidea</taxon>
        <taxon>Heteroderidae</taxon>
        <taxon>Heteroderinae</taxon>
        <taxon>Heterodera</taxon>
    </lineage>
</organism>
<dbReference type="SUPFAM" id="SSF51445">
    <property type="entry name" value="(Trans)glycosidases"/>
    <property type="match status" value="1"/>
</dbReference>
<gene>
    <name evidence="1" type="ORF">niasHS_013726</name>
</gene>
<keyword evidence="2" id="KW-1185">Reference proteome</keyword>
<name>A0ABD2IN27_HETSC</name>
<dbReference type="Proteomes" id="UP001620645">
    <property type="component" value="Unassembled WGS sequence"/>
</dbReference>
<comment type="caution">
    <text evidence="1">The sequence shown here is derived from an EMBL/GenBank/DDBJ whole genome shotgun (WGS) entry which is preliminary data.</text>
</comment>
<dbReference type="PANTHER" id="PTHR23208">
    <property type="entry name" value="LYSOZYME PROTEIN"/>
    <property type="match status" value="1"/>
</dbReference>
<dbReference type="PANTHER" id="PTHR23208:SF36">
    <property type="entry name" value="LYSOZYME-RELATED"/>
    <property type="match status" value="1"/>
</dbReference>
<dbReference type="EMBL" id="JBICCN010000293">
    <property type="protein sequence ID" value="KAL3080532.1"/>
    <property type="molecule type" value="Genomic_DNA"/>
</dbReference>
<evidence type="ECO:0000313" key="1">
    <source>
        <dbReference type="EMBL" id="KAL3080532.1"/>
    </source>
</evidence>
<dbReference type="InterPro" id="IPR051595">
    <property type="entry name" value="GH25_Enzymes"/>
</dbReference>
<accession>A0ABD2IN27</accession>
<proteinExistence type="predicted"/>
<dbReference type="AlphaFoldDB" id="A0ABD2IN27"/>
<reference evidence="1 2" key="1">
    <citation type="submission" date="2024-10" db="EMBL/GenBank/DDBJ databases">
        <authorList>
            <person name="Kim D."/>
        </authorList>
    </citation>
    <scope>NUCLEOTIDE SEQUENCE [LARGE SCALE GENOMIC DNA]</scope>
    <source>
        <strain evidence="1">Taebaek</strain>
    </source>
</reference>
<dbReference type="Gene3D" id="3.20.20.80">
    <property type="entry name" value="Glycosidases"/>
    <property type="match status" value="1"/>
</dbReference>
<sequence>MCDSTISSKQFENLKAQGYTFFIGNYFNGALVTDPNTINGLYSGVNKNGIYCIGNAVSAPTTNRYAQARLPVDLLNAAKASIGRTWLVVLNGLGSNWSNNLTENEQFIREFVSYFPKPLGPQIGIMSTTEDYWRIVRSTFTIYDSNSNPIQLWWSDCTNGYQDYTNFTAFNNWYQPVMHRYNCSISIIDGQAEIKADLNWFA</sequence>
<evidence type="ECO:0000313" key="2">
    <source>
        <dbReference type="Proteomes" id="UP001620645"/>
    </source>
</evidence>
<dbReference type="InterPro" id="IPR017853">
    <property type="entry name" value="GH"/>
</dbReference>